<evidence type="ECO:0000313" key="3">
    <source>
        <dbReference type="Proteomes" id="UP000693946"/>
    </source>
</evidence>
<keyword evidence="3" id="KW-1185">Reference proteome</keyword>
<evidence type="ECO:0000313" key="2">
    <source>
        <dbReference type="EMBL" id="KAG7509275.1"/>
    </source>
</evidence>
<gene>
    <name evidence="2" type="ORF">JOB18_039434</name>
</gene>
<name>A0AAV6RVF1_SOLSE</name>
<evidence type="ECO:0000256" key="1">
    <source>
        <dbReference type="SAM" id="MobiDB-lite"/>
    </source>
</evidence>
<organism evidence="2 3">
    <name type="scientific">Solea senegalensis</name>
    <name type="common">Senegalese sole</name>
    <dbReference type="NCBI Taxonomy" id="28829"/>
    <lineage>
        <taxon>Eukaryota</taxon>
        <taxon>Metazoa</taxon>
        <taxon>Chordata</taxon>
        <taxon>Craniata</taxon>
        <taxon>Vertebrata</taxon>
        <taxon>Euteleostomi</taxon>
        <taxon>Actinopterygii</taxon>
        <taxon>Neopterygii</taxon>
        <taxon>Teleostei</taxon>
        <taxon>Neoteleostei</taxon>
        <taxon>Acanthomorphata</taxon>
        <taxon>Carangaria</taxon>
        <taxon>Pleuronectiformes</taxon>
        <taxon>Pleuronectoidei</taxon>
        <taxon>Soleidae</taxon>
        <taxon>Solea</taxon>
    </lineage>
</organism>
<sequence length="76" mass="8023">MHRGALSVLFVRPSLQHNAAFNGAVSGALDEAVALRQNPPSGSDSGFSRTSSDSAAGVPFFKEENISESPPFQDFL</sequence>
<dbReference type="EMBL" id="JAGKHQ010000009">
    <property type="protein sequence ID" value="KAG7509275.1"/>
    <property type="molecule type" value="Genomic_DNA"/>
</dbReference>
<feature type="region of interest" description="Disordered" evidence="1">
    <location>
        <begin position="36"/>
        <end position="76"/>
    </location>
</feature>
<reference evidence="2 3" key="1">
    <citation type="journal article" date="2021" name="Sci. Rep.">
        <title>Chromosome anchoring in Senegalese sole (Solea senegalensis) reveals sex-associated markers and genome rearrangements in flatfish.</title>
        <authorList>
            <person name="Guerrero-Cozar I."/>
            <person name="Gomez-Garrido J."/>
            <person name="Berbel C."/>
            <person name="Martinez-Blanch J.F."/>
            <person name="Alioto T."/>
            <person name="Claros M.G."/>
            <person name="Gagnaire P.A."/>
            <person name="Manchado M."/>
        </authorList>
    </citation>
    <scope>NUCLEOTIDE SEQUENCE [LARGE SCALE GENOMIC DNA]</scope>
    <source>
        <strain evidence="2">Sse05_10M</strain>
    </source>
</reference>
<accession>A0AAV6RVF1</accession>
<feature type="compositionally biased region" description="Low complexity" evidence="1">
    <location>
        <begin position="41"/>
        <end position="54"/>
    </location>
</feature>
<comment type="caution">
    <text evidence="2">The sequence shown here is derived from an EMBL/GenBank/DDBJ whole genome shotgun (WGS) entry which is preliminary data.</text>
</comment>
<proteinExistence type="predicted"/>
<dbReference type="AlphaFoldDB" id="A0AAV6RVF1"/>
<dbReference type="Proteomes" id="UP000693946">
    <property type="component" value="Linkage Group LG17"/>
</dbReference>
<protein>
    <submittedName>
        <fullName evidence="2">Uncharacterized protein</fullName>
    </submittedName>
</protein>